<keyword evidence="2" id="KW-1185">Reference proteome</keyword>
<dbReference type="EMBL" id="JBHSBU010000001">
    <property type="protein sequence ID" value="MFC4158646.1"/>
    <property type="molecule type" value="Genomic_DNA"/>
</dbReference>
<comment type="caution">
    <text evidence="1">The sequence shown here is derived from an EMBL/GenBank/DDBJ whole genome shotgun (WGS) entry which is preliminary data.</text>
</comment>
<proteinExistence type="predicted"/>
<dbReference type="Proteomes" id="UP001595791">
    <property type="component" value="Unassembled WGS sequence"/>
</dbReference>
<dbReference type="RefSeq" id="WP_378161546.1">
    <property type="nucleotide sequence ID" value="NZ_JBHSBU010000001.1"/>
</dbReference>
<gene>
    <name evidence="1" type="ORF">ACFOW7_04635</name>
</gene>
<evidence type="ECO:0000313" key="1">
    <source>
        <dbReference type="EMBL" id="MFC4158646.1"/>
    </source>
</evidence>
<protein>
    <submittedName>
        <fullName evidence="1">Uncharacterized protein</fullName>
    </submittedName>
</protein>
<evidence type="ECO:0000313" key="2">
    <source>
        <dbReference type="Proteomes" id="UP001595791"/>
    </source>
</evidence>
<sequence length="577" mass="62145">MRGVDLHIHEWLNDYRMPREQPAAPTLGADLDRLAPRVAALLAERLGELLGEAEAVVLLPDIAVDLTLDIASPPERLAAHWSDQLALALGRAIYDPGSGAVHYASQAAYRAAFLGDLLQDRAWHSWRYRRFDGLRILPAAAAARTLLVEDTALGLATLALLDDAVWPAFAALLTPREALRILLAWHAAPPEASAGTPGRSDPPGHPLRSLTGPLAALRHVALWQRQAPTADLATACWLAALRSLPANISPAELERLVRTNDLRRLFAGSGPAAHAPPADPDWLSLLASAPLPARLAATALAVVERQEAAASAATLSVPDLLDAPFGGLVWLLPSLQSLLTPTLLAGLPAPAGCSSLDALALLTLAVATGPQADAVWRDPFWRTFFRLPPRFDQVALAAWLAKAEPAALMTALANALQHQARGEAVRLRYPLQRVRRDRLIDSATGGWLGAVATEQPVSWRSRLALTRQSRRDERLLSQAGPLAALPPGWHEPVLLLAQAALRHTAYRIPGHARSSLPYLFARLFGVSGQAELCAPCQWRLRLVRPPLHVLLSLSGMTRLRLQWPGQPSPTLTLSCSG</sequence>
<name>A0ABV8MMU7_9NEIS</name>
<reference evidence="2" key="1">
    <citation type="journal article" date="2019" name="Int. J. Syst. Evol. Microbiol.">
        <title>The Global Catalogue of Microorganisms (GCM) 10K type strain sequencing project: providing services to taxonomists for standard genome sequencing and annotation.</title>
        <authorList>
            <consortium name="The Broad Institute Genomics Platform"/>
            <consortium name="The Broad Institute Genome Sequencing Center for Infectious Disease"/>
            <person name="Wu L."/>
            <person name="Ma J."/>
        </authorList>
    </citation>
    <scope>NUCLEOTIDE SEQUENCE [LARGE SCALE GENOMIC DNA]</scope>
    <source>
        <strain evidence="2">LMG 29894</strain>
    </source>
</reference>
<organism evidence="1 2">
    <name type="scientific">Chitinimonas lacunae</name>
    <dbReference type="NCBI Taxonomy" id="1963018"/>
    <lineage>
        <taxon>Bacteria</taxon>
        <taxon>Pseudomonadati</taxon>
        <taxon>Pseudomonadota</taxon>
        <taxon>Betaproteobacteria</taxon>
        <taxon>Neisseriales</taxon>
        <taxon>Chitinibacteraceae</taxon>
        <taxon>Chitinimonas</taxon>
    </lineage>
</organism>
<accession>A0ABV8MMU7</accession>